<evidence type="ECO:0000313" key="13">
    <source>
        <dbReference type="EMBL" id="TIB15978.1"/>
    </source>
</evidence>
<dbReference type="GO" id="GO:0072657">
    <property type="term" value="P:protein localization to membrane"/>
    <property type="evidence" value="ECO:0007669"/>
    <property type="project" value="UniProtKB-ARBA"/>
</dbReference>
<gene>
    <name evidence="13" type="ORF">E3P90_00635</name>
</gene>
<dbReference type="AlphaFoldDB" id="A0A4T0HJ46"/>
<comment type="subunit">
    <text evidence="2">Heterodimer of an alpha and a beta subunit.</text>
</comment>
<evidence type="ECO:0000256" key="5">
    <source>
        <dbReference type="ARBA" id="ARBA00022679"/>
    </source>
</evidence>
<dbReference type="GO" id="GO:0005968">
    <property type="term" value="C:Rab-protein geranylgeranyltransferase complex"/>
    <property type="evidence" value="ECO:0007669"/>
    <property type="project" value="UniProtKB-UniRule"/>
</dbReference>
<evidence type="ECO:0000256" key="6">
    <source>
        <dbReference type="ARBA" id="ARBA00022723"/>
    </source>
</evidence>
<proteinExistence type="inferred from homology"/>
<keyword evidence="4 11" id="KW-0637">Prenyltransferase</keyword>
<reference evidence="13 14" key="1">
    <citation type="submission" date="2019-03" db="EMBL/GenBank/DDBJ databases">
        <title>Sequencing 23 genomes of Wallemia ichthyophaga.</title>
        <authorList>
            <person name="Gostincar C."/>
        </authorList>
    </citation>
    <scope>NUCLEOTIDE SEQUENCE [LARGE SCALE GENOMIC DNA]</scope>
    <source>
        <strain evidence="13 14">EXF-8621</strain>
    </source>
</reference>
<dbReference type="Proteomes" id="UP000306954">
    <property type="component" value="Unassembled WGS sequence"/>
</dbReference>
<evidence type="ECO:0000256" key="7">
    <source>
        <dbReference type="ARBA" id="ARBA00022737"/>
    </source>
</evidence>
<comment type="catalytic activity">
    <reaction evidence="9 11">
        <text>geranylgeranyl diphosphate + L-cysteinyl-[protein] = S-geranylgeranyl-L-cysteinyl-[protein] + diphosphate</text>
        <dbReference type="Rhea" id="RHEA:21240"/>
        <dbReference type="Rhea" id="RHEA-COMP:10131"/>
        <dbReference type="Rhea" id="RHEA-COMP:11537"/>
        <dbReference type="ChEBI" id="CHEBI:29950"/>
        <dbReference type="ChEBI" id="CHEBI:33019"/>
        <dbReference type="ChEBI" id="CHEBI:57533"/>
        <dbReference type="ChEBI" id="CHEBI:86021"/>
        <dbReference type="EC" id="2.5.1.60"/>
    </reaction>
</comment>
<evidence type="ECO:0000256" key="1">
    <source>
        <dbReference type="ARBA" id="ARBA00010497"/>
    </source>
</evidence>
<evidence type="ECO:0000256" key="4">
    <source>
        <dbReference type="ARBA" id="ARBA00022602"/>
    </source>
</evidence>
<keyword evidence="5 11" id="KW-0808">Transferase</keyword>
<evidence type="ECO:0000313" key="14">
    <source>
        <dbReference type="Proteomes" id="UP000306954"/>
    </source>
</evidence>
<dbReference type="InterPro" id="IPR026873">
    <property type="entry name" value="Ptb1"/>
</dbReference>
<dbReference type="GO" id="GO:0046872">
    <property type="term" value="F:metal ion binding"/>
    <property type="evidence" value="ECO:0007669"/>
    <property type="project" value="UniProtKB-KW"/>
</dbReference>
<keyword evidence="6 11" id="KW-0479">Metal-binding</keyword>
<comment type="cofactor">
    <cofactor evidence="11">
        <name>Zn(2+)</name>
        <dbReference type="ChEBI" id="CHEBI:29105"/>
    </cofactor>
    <text evidence="11">Binds 1 zinc ion per subunit.</text>
</comment>
<dbReference type="Gene3D" id="1.50.10.20">
    <property type="match status" value="1"/>
</dbReference>
<dbReference type="InterPro" id="IPR001330">
    <property type="entry name" value="Prenyltrans"/>
</dbReference>
<dbReference type="PANTHER" id="PTHR11774:SF11">
    <property type="entry name" value="GERANYLGERANYL TRANSFERASE TYPE-2 SUBUNIT BETA"/>
    <property type="match status" value="1"/>
</dbReference>
<accession>A0A4T0HJ46</accession>
<evidence type="ECO:0000256" key="11">
    <source>
        <dbReference type="RuleBase" id="RU365076"/>
    </source>
</evidence>
<dbReference type="PANTHER" id="PTHR11774">
    <property type="entry name" value="GERANYLGERANYL TRANSFERASE TYPE BETA SUBUNIT"/>
    <property type="match status" value="1"/>
</dbReference>
<comment type="caution">
    <text evidence="13">The sequence shown here is derived from an EMBL/GenBank/DDBJ whole genome shotgun (WGS) entry which is preliminary data.</text>
</comment>
<organism evidence="13 14">
    <name type="scientific">Wallemia ichthyophaga</name>
    <dbReference type="NCBI Taxonomy" id="245174"/>
    <lineage>
        <taxon>Eukaryota</taxon>
        <taxon>Fungi</taxon>
        <taxon>Dikarya</taxon>
        <taxon>Basidiomycota</taxon>
        <taxon>Wallemiomycotina</taxon>
        <taxon>Wallemiomycetes</taxon>
        <taxon>Wallemiales</taxon>
        <taxon>Wallemiaceae</taxon>
        <taxon>Wallemia</taxon>
    </lineage>
</organism>
<dbReference type="EC" id="2.5.1.60" evidence="3 11"/>
<dbReference type="FunFam" id="1.50.10.20:FF:000012">
    <property type="entry name" value="Geranylgeranyl transferase type-2 subunit beta"/>
    <property type="match status" value="1"/>
</dbReference>
<name>A0A4T0HJ46_WALIC</name>
<comment type="function">
    <text evidence="11">Catalyzes the transfer of a geranylgeranyl moiety from geranylgeranyl diphosphate to both cysteines of proteins with the C-terminal sequence -XXCC, -XCXC and -CCXX.</text>
</comment>
<feature type="domain" description="Prenyltransferase alpha-alpha toroid" evidence="12">
    <location>
        <begin position="8"/>
        <end position="317"/>
    </location>
</feature>
<dbReference type="InterPro" id="IPR008930">
    <property type="entry name" value="Terpenoid_cyclase/PrenylTrfase"/>
</dbReference>
<evidence type="ECO:0000256" key="8">
    <source>
        <dbReference type="ARBA" id="ARBA00022833"/>
    </source>
</evidence>
<dbReference type="SUPFAM" id="SSF48239">
    <property type="entry name" value="Terpenoid cyclases/Protein prenyltransferases"/>
    <property type="match status" value="1"/>
</dbReference>
<sequence>MSESTAKLNADKHVEYIVNLGRAENTLSYHLTEHLRLNGIYWAITSLSLLGRIDALDRSAVIEYVGNCWNSSNGGFSSHPNHDTHLLSTLSGIQILITLDAVEEAKIDTSKVVDYILQLRPSNQGFFTGDEWGESDTRFTYCAISTLSLLGALDRLDQVESGTSIKQKIVSWFTQCINFDGGFGNNIGAETHSGQVFTAVAALAIIDRLDIIHTDNLSWWLSERQVQNGGLNGRPQKQEDVCYSWWVLSALSILHRLHWINKDKLISFILSAQDPDCGGIADRPGDVSDVFHTLFGVAGLSMLGYPDIERVDPVYCMPVKTIERLGLKKSYTLL</sequence>
<dbReference type="InterPro" id="IPR045089">
    <property type="entry name" value="PGGT1B-like"/>
</dbReference>
<evidence type="ECO:0000259" key="12">
    <source>
        <dbReference type="Pfam" id="PF00432"/>
    </source>
</evidence>
<dbReference type="GO" id="GO:0004663">
    <property type="term" value="F:Rab geranylgeranyltransferase activity"/>
    <property type="evidence" value="ECO:0007669"/>
    <property type="project" value="UniProtKB-UniRule"/>
</dbReference>
<evidence type="ECO:0000256" key="2">
    <source>
        <dbReference type="ARBA" id="ARBA00011355"/>
    </source>
</evidence>
<comment type="similarity">
    <text evidence="1 11">Belongs to the protein prenyltransferase subunit beta family.</text>
</comment>
<evidence type="ECO:0000256" key="3">
    <source>
        <dbReference type="ARBA" id="ARBA00012656"/>
    </source>
</evidence>
<protein>
    <recommendedName>
        <fullName evidence="10 11">Geranylgeranyl transferase type-2 subunit beta</fullName>
        <ecNumber evidence="3 11">2.5.1.60</ecNumber>
    </recommendedName>
</protein>
<keyword evidence="8 11" id="KW-0862">Zinc</keyword>
<dbReference type="CDD" id="cd02894">
    <property type="entry name" value="GGTase-II"/>
    <property type="match status" value="1"/>
</dbReference>
<dbReference type="EMBL" id="SPOF01000005">
    <property type="protein sequence ID" value="TIB15978.1"/>
    <property type="molecule type" value="Genomic_DNA"/>
</dbReference>
<dbReference type="Pfam" id="PF00432">
    <property type="entry name" value="Prenyltrans"/>
    <property type="match status" value="1"/>
</dbReference>
<evidence type="ECO:0000256" key="9">
    <source>
        <dbReference type="ARBA" id="ARBA00047658"/>
    </source>
</evidence>
<evidence type="ECO:0000256" key="10">
    <source>
        <dbReference type="ARBA" id="ARBA00069127"/>
    </source>
</evidence>
<keyword evidence="7" id="KW-0677">Repeat</keyword>